<feature type="chain" id="PRO_5035734980" evidence="2">
    <location>
        <begin position="23"/>
        <end position="134"/>
    </location>
</feature>
<dbReference type="AlphaFoldDB" id="A0A8S9YPC7"/>
<accession>A0A8S9YPC7</accession>
<evidence type="ECO:0000313" key="4">
    <source>
        <dbReference type="Proteomes" id="UP000822476"/>
    </source>
</evidence>
<sequence>MRTHITISCLLFILVGTQQIGGQQEANMSTTAQTTASTTSQGQPTTTMSAAEQRLREVLKNRTSLSDEDITTFITELRKVPGPVKTFFIDELAKRFNLPSDVVQTLRGLAGGAETCRVGSLIISAVVMYHLLAT</sequence>
<comment type="caution">
    <text evidence="3">The sequence shown here is derived from an EMBL/GenBank/DDBJ whole genome shotgun (WGS) entry which is preliminary data.</text>
</comment>
<dbReference type="Proteomes" id="UP000822476">
    <property type="component" value="Unassembled WGS sequence"/>
</dbReference>
<dbReference type="OrthoDB" id="10463093at2759"/>
<evidence type="ECO:0000313" key="3">
    <source>
        <dbReference type="EMBL" id="KAF7256775.1"/>
    </source>
</evidence>
<keyword evidence="4" id="KW-1185">Reference proteome</keyword>
<gene>
    <name evidence="3" type="ORF">EG68_06556</name>
</gene>
<keyword evidence="2" id="KW-0732">Signal</keyword>
<evidence type="ECO:0000256" key="2">
    <source>
        <dbReference type="SAM" id="SignalP"/>
    </source>
</evidence>
<proteinExistence type="predicted"/>
<evidence type="ECO:0000256" key="1">
    <source>
        <dbReference type="SAM" id="MobiDB-lite"/>
    </source>
</evidence>
<name>A0A8S9YPC7_9TREM</name>
<reference evidence="3" key="1">
    <citation type="submission" date="2019-07" db="EMBL/GenBank/DDBJ databases">
        <title>Annotation for the trematode Paragonimus miyazaki's.</title>
        <authorList>
            <person name="Choi Y.-J."/>
        </authorList>
    </citation>
    <scope>NUCLEOTIDE SEQUENCE</scope>
    <source>
        <strain evidence="3">Japan</strain>
    </source>
</reference>
<feature type="signal peptide" evidence="2">
    <location>
        <begin position="1"/>
        <end position="22"/>
    </location>
</feature>
<dbReference type="EMBL" id="JTDE01002859">
    <property type="protein sequence ID" value="KAF7256775.1"/>
    <property type="molecule type" value="Genomic_DNA"/>
</dbReference>
<feature type="region of interest" description="Disordered" evidence="1">
    <location>
        <begin position="26"/>
        <end position="46"/>
    </location>
</feature>
<organism evidence="3 4">
    <name type="scientific">Paragonimus skrjabini miyazakii</name>
    <dbReference type="NCBI Taxonomy" id="59628"/>
    <lineage>
        <taxon>Eukaryota</taxon>
        <taxon>Metazoa</taxon>
        <taxon>Spiralia</taxon>
        <taxon>Lophotrochozoa</taxon>
        <taxon>Platyhelminthes</taxon>
        <taxon>Trematoda</taxon>
        <taxon>Digenea</taxon>
        <taxon>Plagiorchiida</taxon>
        <taxon>Troglotremata</taxon>
        <taxon>Troglotrematidae</taxon>
        <taxon>Paragonimus</taxon>
    </lineage>
</organism>
<protein>
    <submittedName>
        <fullName evidence="3">Uncharacterized protein</fullName>
    </submittedName>
</protein>
<feature type="compositionally biased region" description="Low complexity" evidence="1">
    <location>
        <begin position="29"/>
        <end position="46"/>
    </location>
</feature>